<organism evidence="6 7">
    <name type="scientific">Enterococcus hulanensis</name>
    <dbReference type="NCBI Taxonomy" id="2559929"/>
    <lineage>
        <taxon>Bacteria</taxon>
        <taxon>Bacillati</taxon>
        <taxon>Bacillota</taxon>
        <taxon>Bacilli</taxon>
        <taxon>Lactobacillales</taxon>
        <taxon>Enterococcaceae</taxon>
        <taxon>Enterococcus</taxon>
    </lineage>
</organism>
<dbReference type="PANTHER" id="PTHR30126:SF5">
    <property type="entry name" value="HTH-TYPE TRANSCRIPTIONAL ACTIVATOR CMPR"/>
    <property type="match status" value="1"/>
</dbReference>
<evidence type="ECO:0000313" key="7">
    <source>
        <dbReference type="Proteomes" id="UP001252875"/>
    </source>
</evidence>
<dbReference type="InterPro" id="IPR005119">
    <property type="entry name" value="LysR_subst-bd"/>
</dbReference>
<dbReference type="Pfam" id="PF03466">
    <property type="entry name" value="LysR_substrate"/>
    <property type="match status" value="1"/>
</dbReference>
<accession>A0ABU3EWE0</accession>
<dbReference type="InterPro" id="IPR036388">
    <property type="entry name" value="WH-like_DNA-bd_sf"/>
</dbReference>
<keyword evidence="3" id="KW-0238">DNA-binding</keyword>
<comment type="caution">
    <text evidence="6">The sequence shown here is derived from an EMBL/GenBank/DDBJ whole genome shotgun (WGS) entry which is preliminary data.</text>
</comment>
<keyword evidence="2" id="KW-0805">Transcription regulation</keyword>
<sequence length="297" mass="34211">MDTKNLVTFKTILETGSFQGAARKLSYAQSTVTAQIQQLEQELNVKLFDKIGRKITLTQAGNDLLPAIDQMLDTYHSMKNYSNNKNELRGELHIAIPESLLTYRMQSILKQFYEKAPNVKLYLKTLNCYKIPYEIENGYADIGIYYDVNKKGEHIVNKKIWSHSISIIAGAQKDAAALNFSEANKNFATSFLSNDSQSIYQKHFERMIKESNITFDHRIEAGSIESIKRCVINDLGIAVFPTFVFEEELENQLIQKIPSPLDRQKIDTIYSYNQKRWMSPNLKYFIELLDSSAEDFE</sequence>
<evidence type="ECO:0000313" key="6">
    <source>
        <dbReference type="EMBL" id="MDT2599175.1"/>
    </source>
</evidence>
<dbReference type="Gene3D" id="3.40.190.290">
    <property type="match status" value="1"/>
</dbReference>
<dbReference type="InterPro" id="IPR000847">
    <property type="entry name" value="LysR_HTH_N"/>
</dbReference>
<dbReference type="SUPFAM" id="SSF53850">
    <property type="entry name" value="Periplasmic binding protein-like II"/>
    <property type="match status" value="1"/>
</dbReference>
<evidence type="ECO:0000256" key="3">
    <source>
        <dbReference type="ARBA" id="ARBA00023125"/>
    </source>
</evidence>
<dbReference type="CDD" id="cd05466">
    <property type="entry name" value="PBP2_LTTR_substrate"/>
    <property type="match status" value="1"/>
</dbReference>
<gene>
    <name evidence="6" type="ORF">P7D85_05275</name>
</gene>
<evidence type="ECO:0000259" key="5">
    <source>
        <dbReference type="PROSITE" id="PS50931"/>
    </source>
</evidence>
<name>A0ABU3EWE0_9ENTE</name>
<keyword evidence="7" id="KW-1185">Reference proteome</keyword>
<dbReference type="PANTHER" id="PTHR30126">
    <property type="entry name" value="HTH-TYPE TRANSCRIPTIONAL REGULATOR"/>
    <property type="match status" value="1"/>
</dbReference>
<evidence type="ECO:0000256" key="1">
    <source>
        <dbReference type="ARBA" id="ARBA00009437"/>
    </source>
</evidence>
<dbReference type="Proteomes" id="UP001252875">
    <property type="component" value="Unassembled WGS sequence"/>
</dbReference>
<dbReference type="PRINTS" id="PR00039">
    <property type="entry name" value="HTHLYSR"/>
</dbReference>
<reference evidence="6 7" key="1">
    <citation type="submission" date="2023-03" db="EMBL/GenBank/DDBJ databases">
        <authorList>
            <person name="Shen W."/>
            <person name="Cai J."/>
        </authorList>
    </citation>
    <scope>NUCLEOTIDE SEQUENCE [LARGE SCALE GENOMIC DNA]</scope>
    <source>
        <strain evidence="6 7">D6-4</strain>
    </source>
</reference>
<dbReference type="Gene3D" id="1.10.10.10">
    <property type="entry name" value="Winged helix-like DNA-binding domain superfamily/Winged helix DNA-binding domain"/>
    <property type="match status" value="1"/>
</dbReference>
<dbReference type="RefSeq" id="WP_311821938.1">
    <property type="nucleotide sequence ID" value="NZ_JARPYF010000004.1"/>
</dbReference>
<proteinExistence type="inferred from homology"/>
<protein>
    <submittedName>
        <fullName evidence="6">LysR family transcriptional regulator</fullName>
    </submittedName>
</protein>
<dbReference type="InterPro" id="IPR036390">
    <property type="entry name" value="WH_DNA-bd_sf"/>
</dbReference>
<feature type="domain" description="HTH lysR-type" evidence="5">
    <location>
        <begin position="1"/>
        <end position="58"/>
    </location>
</feature>
<dbReference type="Pfam" id="PF00126">
    <property type="entry name" value="HTH_1"/>
    <property type="match status" value="1"/>
</dbReference>
<dbReference type="EMBL" id="JARPYI010000002">
    <property type="protein sequence ID" value="MDT2599175.1"/>
    <property type="molecule type" value="Genomic_DNA"/>
</dbReference>
<evidence type="ECO:0000256" key="2">
    <source>
        <dbReference type="ARBA" id="ARBA00023015"/>
    </source>
</evidence>
<dbReference type="SUPFAM" id="SSF46785">
    <property type="entry name" value="Winged helix' DNA-binding domain"/>
    <property type="match status" value="1"/>
</dbReference>
<evidence type="ECO:0000256" key="4">
    <source>
        <dbReference type="ARBA" id="ARBA00023163"/>
    </source>
</evidence>
<dbReference type="PROSITE" id="PS50931">
    <property type="entry name" value="HTH_LYSR"/>
    <property type="match status" value="1"/>
</dbReference>
<comment type="similarity">
    <text evidence="1">Belongs to the LysR transcriptional regulatory family.</text>
</comment>
<keyword evidence="4" id="KW-0804">Transcription</keyword>